<evidence type="ECO:0000313" key="3">
    <source>
        <dbReference type="EMBL" id="CAA7046666.1"/>
    </source>
</evidence>
<feature type="domain" description="Retrotransposon Copia-like N-terminal" evidence="2">
    <location>
        <begin position="25"/>
        <end position="71"/>
    </location>
</feature>
<evidence type="ECO:0000313" key="4">
    <source>
        <dbReference type="Proteomes" id="UP000467841"/>
    </source>
</evidence>
<protein>
    <recommendedName>
        <fullName evidence="2">Retrotransposon Copia-like N-terminal domain-containing protein</fullName>
    </recommendedName>
</protein>
<organism evidence="3 4">
    <name type="scientific">Microthlaspi erraticum</name>
    <dbReference type="NCBI Taxonomy" id="1685480"/>
    <lineage>
        <taxon>Eukaryota</taxon>
        <taxon>Viridiplantae</taxon>
        <taxon>Streptophyta</taxon>
        <taxon>Embryophyta</taxon>
        <taxon>Tracheophyta</taxon>
        <taxon>Spermatophyta</taxon>
        <taxon>Magnoliopsida</taxon>
        <taxon>eudicotyledons</taxon>
        <taxon>Gunneridae</taxon>
        <taxon>Pentapetalae</taxon>
        <taxon>rosids</taxon>
        <taxon>malvids</taxon>
        <taxon>Brassicales</taxon>
        <taxon>Brassicaceae</taxon>
        <taxon>Coluteocarpeae</taxon>
        <taxon>Microthlaspi</taxon>
    </lineage>
</organism>
<sequence length="91" mass="9533">MVVGDGSGAQRAGNSAVDASMSLSSTDNPGAMITSVLLTGENYNEWASEMLNALQAKKKTGYIDGSKVKPTGPGNNHESWIAVNFMVVGWL</sequence>
<dbReference type="InterPro" id="IPR029472">
    <property type="entry name" value="Copia-like_N"/>
</dbReference>
<evidence type="ECO:0000259" key="2">
    <source>
        <dbReference type="Pfam" id="PF14244"/>
    </source>
</evidence>
<gene>
    <name evidence="3" type="ORF">MERR_LOCUS33901</name>
</gene>
<proteinExistence type="predicted"/>
<dbReference type="OrthoDB" id="1002457at2759"/>
<dbReference type="EMBL" id="CACVBM020001351">
    <property type="protein sequence ID" value="CAA7046666.1"/>
    <property type="molecule type" value="Genomic_DNA"/>
</dbReference>
<accession>A0A6D2KAV8</accession>
<dbReference type="AlphaFoldDB" id="A0A6D2KAV8"/>
<feature type="region of interest" description="Disordered" evidence="1">
    <location>
        <begin position="1"/>
        <end position="22"/>
    </location>
</feature>
<evidence type="ECO:0000256" key="1">
    <source>
        <dbReference type="SAM" id="MobiDB-lite"/>
    </source>
</evidence>
<name>A0A6D2KAV8_9BRAS</name>
<dbReference type="PANTHER" id="PTHR37610:SF97">
    <property type="entry name" value="RETROTRANSPOSON GAG DOMAIN-CONTAINING PROTEIN"/>
    <property type="match status" value="1"/>
</dbReference>
<dbReference type="Pfam" id="PF14244">
    <property type="entry name" value="Retrotran_gag_3"/>
    <property type="match status" value="1"/>
</dbReference>
<dbReference type="Proteomes" id="UP000467841">
    <property type="component" value="Unassembled WGS sequence"/>
</dbReference>
<comment type="caution">
    <text evidence="3">The sequence shown here is derived from an EMBL/GenBank/DDBJ whole genome shotgun (WGS) entry which is preliminary data.</text>
</comment>
<reference evidence="3" key="1">
    <citation type="submission" date="2020-01" db="EMBL/GenBank/DDBJ databases">
        <authorList>
            <person name="Mishra B."/>
        </authorList>
    </citation>
    <scope>NUCLEOTIDE SEQUENCE [LARGE SCALE GENOMIC DNA]</scope>
</reference>
<dbReference type="PANTHER" id="PTHR37610">
    <property type="entry name" value="CCHC-TYPE DOMAIN-CONTAINING PROTEIN"/>
    <property type="match status" value="1"/>
</dbReference>
<keyword evidence="4" id="KW-1185">Reference proteome</keyword>